<comment type="caution">
    <text evidence="1">The sequence shown here is derived from an EMBL/GenBank/DDBJ whole genome shotgun (WGS) entry which is preliminary data.</text>
</comment>
<proteinExistence type="predicted"/>
<dbReference type="SUPFAM" id="SSF47240">
    <property type="entry name" value="Ferritin-like"/>
    <property type="match status" value="1"/>
</dbReference>
<sequence length="62" mass="7401">MMPELSKDELRMLDTQMGKEQMLIEKYKNYALLCKDPQLRTKCEQMAAQHQTHYQVLQSLLQ</sequence>
<name>A0A926E2U5_9FIRM</name>
<dbReference type="InterPro" id="IPR009078">
    <property type="entry name" value="Ferritin-like_SF"/>
</dbReference>
<keyword evidence="1" id="KW-0167">Capsid protein</keyword>
<reference evidence="1" key="1">
    <citation type="submission" date="2020-08" db="EMBL/GenBank/DDBJ databases">
        <title>Genome public.</title>
        <authorList>
            <person name="Liu C."/>
            <person name="Sun Q."/>
        </authorList>
    </citation>
    <scope>NUCLEOTIDE SEQUENCE</scope>
    <source>
        <strain evidence="1">NSJ-33</strain>
    </source>
</reference>
<organism evidence="1 2">
    <name type="scientific">Fumia xinanensis</name>
    <dbReference type="NCBI Taxonomy" id="2763659"/>
    <lineage>
        <taxon>Bacteria</taxon>
        <taxon>Bacillati</taxon>
        <taxon>Bacillota</taxon>
        <taxon>Clostridia</taxon>
        <taxon>Eubacteriales</taxon>
        <taxon>Oscillospiraceae</taxon>
        <taxon>Fumia</taxon>
    </lineage>
</organism>
<protein>
    <submittedName>
        <fullName evidence="1">Spore coat protein</fullName>
    </submittedName>
</protein>
<accession>A0A926E2U5</accession>
<dbReference type="RefSeq" id="WP_249293394.1">
    <property type="nucleotide sequence ID" value="NZ_JACRSV010000001.1"/>
</dbReference>
<keyword evidence="2" id="KW-1185">Reference proteome</keyword>
<evidence type="ECO:0000313" key="2">
    <source>
        <dbReference type="Proteomes" id="UP000610760"/>
    </source>
</evidence>
<dbReference type="InterPro" id="IPR012347">
    <property type="entry name" value="Ferritin-like"/>
</dbReference>
<dbReference type="AlphaFoldDB" id="A0A926E2U5"/>
<dbReference type="EMBL" id="JACRSV010000001">
    <property type="protein sequence ID" value="MBC8558505.1"/>
    <property type="molecule type" value="Genomic_DNA"/>
</dbReference>
<gene>
    <name evidence="1" type="ORF">H8710_00345</name>
</gene>
<dbReference type="Gene3D" id="1.20.1260.10">
    <property type="match status" value="1"/>
</dbReference>
<dbReference type="Proteomes" id="UP000610760">
    <property type="component" value="Unassembled WGS sequence"/>
</dbReference>
<evidence type="ECO:0000313" key="1">
    <source>
        <dbReference type="EMBL" id="MBC8558505.1"/>
    </source>
</evidence>
<keyword evidence="1" id="KW-0946">Virion</keyword>